<evidence type="ECO:0000313" key="17">
    <source>
        <dbReference type="EMBL" id="ORY94736.1"/>
    </source>
</evidence>
<comment type="similarity">
    <text evidence="4 12">Belongs to the GMC oxidoreductase family.</text>
</comment>
<dbReference type="EMBL" id="MCGN01000007">
    <property type="protein sequence ID" value="ORY94736.1"/>
    <property type="molecule type" value="Genomic_DNA"/>
</dbReference>
<evidence type="ECO:0000256" key="11">
    <source>
        <dbReference type="ARBA" id="ARBA00023136"/>
    </source>
</evidence>
<evidence type="ECO:0000256" key="9">
    <source>
        <dbReference type="ARBA" id="ARBA00022989"/>
    </source>
</evidence>
<dbReference type="Gene3D" id="3.50.50.60">
    <property type="entry name" value="FAD/NAD(P)-binding domain"/>
    <property type="match status" value="2"/>
</dbReference>
<comment type="catalytic activity">
    <reaction evidence="1 12">
        <text>a long-chain primary fatty alcohol + O2 = a long-chain fatty aldehyde + H2O2</text>
        <dbReference type="Rhea" id="RHEA:22756"/>
        <dbReference type="ChEBI" id="CHEBI:15379"/>
        <dbReference type="ChEBI" id="CHEBI:16240"/>
        <dbReference type="ChEBI" id="CHEBI:17176"/>
        <dbReference type="ChEBI" id="CHEBI:77396"/>
        <dbReference type="EC" id="1.1.3.20"/>
    </reaction>
</comment>
<evidence type="ECO:0000256" key="8">
    <source>
        <dbReference type="ARBA" id="ARBA00022827"/>
    </source>
</evidence>
<dbReference type="GO" id="GO:0046577">
    <property type="term" value="F:long-chain-alcohol oxidase activity"/>
    <property type="evidence" value="ECO:0007669"/>
    <property type="project" value="UniProtKB-EC"/>
</dbReference>
<dbReference type="PANTHER" id="PTHR46056:SF12">
    <property type="entry name" value="LONG-CHAIN-ALCOHOL OXIDASE"/>
    <property type="match status" value="1"/>
</dbReference>
<name>A0A1X2H852_SYNRA</name>
<dbReference type="OrthoDB" id="269227at2759"/>
<evidence type="ECO:0000259" key="15">
    <source>
        <dbReference type="Pfam" id="PF00890"/>
    </source>
</evidence>
<keyword evidence="18" id="KW-1185">Reference proteome</keyword>
<dbReference type="Pfam" id="PF00732">
    <property type="entry name" value="GMC_oxred_N"/>
    <property type="match status" value="1"/>
</dbReference>
<evidence type="ECO:0000256" key="10">
    <source>
        <dbReference type="ARBA" id="ARBA00023002"/>
    </source>
</evidence>
<dbReference type="STRING" id="13706.A0A1X2H852"/>
<dbReference type="Pfam" id="PF05199">
    <property type="entry name" value="GMC_oxred_C"/>
    <property type="match status" value="1"/>
</dbReference>
<feature type="domain" description="Glucose-methanol-choline oxidoreductase C-terminal" evidence="16">
    <location>
        <begin position="528"/>
        <end position="671"/>
    </location>
</feature>
<dbReference type="InterPro" id="IPR007867">
    <property type="entry name" value="GMC_OxRtase_C"/>
</dbReference>
<feature type="domain" description="Glucose-methanol-choline oxidoreductase N-terminal" evidence="14">
    <location>
        <begin position="240"/>
        <end position="448"/>
    </location>
</feature>
<dbReference type="PANTHER" id="PTHR46056">
    <property type="entry name" value="LONG-CHAIN-ALCOHOL OXIDASE"/>
    <property type="match status" value="1"/>
</dbReference>
<gene>
    <name evidence="17" type="ORF">BCR43DRAFT_460530</name>
</gene>
<comment type="function">
    <text evidence="2">Long-chain fatty alcohol oxidase involved in the omega-oxidation pathway of lipid degradation.</text>
</comment>
<dbReference type="SUPFAM" id="SSF51905">
    <property type="entry name" value="FAD/NAD(P)-binding domain"/>
    <property type="match status" value="1"/>
</dbReference>
<keyword evidence="7" id="KW-0812">Transmembrane</keyword>
<organism evidence="17 18">
    <name type="scientific">Syncephalastrum racemosum</name>
    <name type="common">Filamentous fungus</name>
    <dbReference type="NCBI Taxonomy" id="13706"/>
    <lineage>
        <taxon>Eukaryota</taxon>
        <taxon>Fungi</taxon>
        <taxon>Fungi incertae sedis</taxon>
        <taxon>Mucoromycota</taxon>
        <taxon>Mucoromycotina</taxon>
        <taxon>Mucoromycetes</taxon>
        <taxon>Mucorales</taxon>
        <taxon>Syncephalastraceae</taxon>
        <taxon>Syncephalastrum</taxon>
    </lineage>
</organism>
<evidence type="ECO:0000256" key="12">
    <source>
        <dbReference type="PIRNR" id="PIRNR028937"/>
    </source>
</evidence>
<evidence type="ECO:0000256" key="1">
    <source>
        <dbReference type="ARBA" id="ARBA00000920"/>
    </source>
</evidence>
<evidence type="ECO:0000256" key="6">
    <source>
        <dbReference type="ARBA" id="ARBA00022630"/>
    </source>
</evidence>
<dbReference type="EC" id="1.1.3.20" evidence="5 12"/>
<evidence type="ECO:0000259" key="14">
    <source>
        <dbReference type="Pfam" id="PF00732"/>
    </source>
</evidence>
<dbReference type="PIRSF" id="PIRSF028937">
    <property type="entry name" value="Lg_Ch_AO"/>
    <property type="match status" value="1"/>
</dbReference>
<keyword evidence="10 12" id="KW-0560">Oxidoreductase</keyword>
<comment type="subcellular location">
    <subcellularLocation>
        <location evidence="3">Membrane</location>
    </subcellularLocation>
</comment>
<dbReference type="AlphaFoldDB" id="A0A1X2H852"/>
<dbReference type="InterPro" id="IPR012400">
    <property type="entry name" value="Long_Oxdase"/>
</dbReference>
<evidence type="ECO:0000256" key="4">
    <source>
        <dbReference type="ARBA" id="ARBA00010790"/>
    </source>
</evidence>
<dbReference type="InterPro" id="IPR000172">
    <property type="entry name" value="GMC_OxRdtase_N"/>
</dbReference>
<evidence type="ECO:0000259" key="16">
    <source>
        <dbReference type="Pfam" id="PF05199"/>
    </source>
</evidence>
<reference evidence="17 18" key="1">
    <citation type="submission" date="2016-07" db="EMBL/GenBank/DDBJ databases">
        <title>Pervasive Adenine N6-methylation of Active Genes in Fungi.</title>
        <authorList>
            <consortium name="DOE Joint Genome Institute"/>
            <person name="Mondo S.J."/>
            <person name="Dannebaum R.O."/>
            <person name="Kuo R.C."/>
            <person name="Labutti K."/>
            <person name="Haridas S."/>
            <person name="Kuo A."/>
            <person name="Salamov A."/>
            <person name="Ahrendt S.R."/>
            <person name="Lipzen A."/>
            <person name="Sullivan W."/>
            <person name="Andreopoulos W.B."/>
            <person name="Clum A."/>
            <person name="Lindquist E."/>
            <person name="Daum C."/>
            <person name="Ramamoorthy G.K."/>
            <person name="Gryganskyi A."/>
            <person name="Culley D."/>
            <person name="Magnuson J.K."/>
            <person name="James T.Y."/>
            <person name="O'Malley M.A."/>
            <person name="Stajich J.E."/>
            <person name="Spatafora J.W."/>
            <person name="Visel A."/>
            <person name="Grigoriev I.V."/>
        </authorList>
    </citation>
    <scope>NUCLEOTIDE SEQUENCE [LARGE SCALE GENOMIC DNA]</scope>
    <source>
        <strain evidence="17 18">NRRL 2496</strain>
    </source>
</reference>
<keyword evidence="11" id="KW-0472">Membrane</keyword>
<dbReference type="Proteomes" id="UP000242180">
    <property type="component" value="Unassembled WGS sequence"/>
</dbReference>
<proteinExistence type="inferred from homology"/>
<feature type="active site" description="Proton acceptor" evidence="13">
    <location>
        <position position="619"/>
    </location>
</feature>
<dbReference type="InterPro" id="IPR003953">
    <property type="entry name" value="FAD-dep_OxRdtase_2_FAD-bd"/>
</dbReference>
<evidence type="ECO:0000256" key="7">
    <source>
        <dbReference type="ARBA" id="ARBA00022692"/>
    </source>
</evidence>
<sequence>MDSSYTANTPEVILDDAQLSALAAIMDAAVSPLTAAEQQTLLANNKGVRPTSLSSSIDAFAQYSGAAARDRAVDALSRASLDTRQQISRVLWLLSTRAGTFALTGHFSAFKDLDSQTRQNILARWRDSWLPPLNALQKGLVTLSMIATYQDPSCPLHALIGYTSSHVSDDTKEYPPRLPMLTLSEAAKLGRFDAIVVGSGAGGGVVAAQLATAGKRVLVIEKGTYYHESQMISEEGEGFRNLYELGGACSTTDGKVTFLAGSNFGGGTLVNYSVCLKPPHYVREEWAKQGLSYFKSPKFATDLERVCQRIGASTAGLNHNLPNQILLEASQKLGYPVQDVPINSGGKVHDCGMCFTGCKDAIKNSTTNTWHRDAHAHGARFLDKTHVLRVITRNGRATGVECQQGQTRLILDADLVVSSAGSLHTPALLQRSGLTNKNIGRHLSIHPAIVVYGFFDQEINPHHGGILTVASKSGVDSKGYGYIIEVPSIHPGLLSATIPWRGAARHKSAMLRYRHASPLVIILRDKDSSGTITNDPQTNQPRIEYKLGKQDSKYAAQALETCAMIFSTAGAREIHTPQTEIEPFVFDQSEKISPDHPRFQRWRAQVVRQGFHTNFATAHQMGSCRLGVSPKIGAVRPTGETWEVKNLYVADASLFPTASGVNPMVTTETLALHVSDNIIGNKSKL</sequence>
<protein>
    <recommendedName>
        <fullName evidence="5 12">Long-chain-alcohol oxidase</fullName>
        <ecNumber evidence="5 12">1.1.3.20</ecNumber>
    </recommendedName>
</protein>
<evidence type="ECO:0000256" key="2">
    <source>
        <dbReference type="ARBA" id="ARBA00003842"/>
    </source>
</evidence>
<accession>A0A1X2H852</accession>
<evidence type="ECO:0000256" key="5">
    <source>
        <dbReference type="ARBA" id="ARBA00013125"/>
    </source>
</evidence>
<feature type="domain" description="FAD-dependent oxidoreductase 2 FAD-binding" evidence="15">
    <location>
        <begin position="193"/>
        <end position="225"/>
    </location>
</feature>
<dbReference type="GO" id="GO:0016020">
    <property type="term" value="C:membrane"/>
    <property type="evidence" value="ECO:0007669"/>
    <property type="project" value="UniProtKB-SubCell"/>
</dbReference>
<comment type="caution">
    <text evidence="17">The sequence shown here is derived from an EMBL/GenBank/DDBJ whole genome shotgun (WGS) entry which is preliminary data.</text>
</comment>
<evidence type="ECO:0000256" key="3">
    <source>
        <dbReference type="ARBA" id="ARBA00004370"/>
    </source>
</evidence>
<keyword evidence="8" id="KW-0274">FAD</keyword>
<keyword evidence="6" id="KW-0285">Flavoprotein</keyword>
<dbReference type="InterPro" id="IPR036188">
    <property type="entry name" value="FAD/NAD-bd_sf"/>
</dbReference>
<dbReference type="GO" id="GO:0050660">
    <property type="term" value="F:flavin adenine dinucleotide binding"/>
    <property type="evidence" value="ECO:0007669"/>
    <property type="project" value="InterPro"/>
</dbReference>
<evidence type="ECO:0000256" key="13">
    <source>
        <dbReference type="PIRSR" id="PIRSR028937-1"/>
    </source>
</evidence>
<keyword evidence="9" id="KW-1133">Transmembrane helix</keyword>
<evidence type="ECO:0000313" key="18">
    <source>
        <dbReference type="Proteomes" id="UP000242180"/>
    </source>
</evidence>
<dbReference type="Pfam" id="PF00890">
    <property type="entry name" value="FAD_binding_2"/>
    <property type="match status" value="1"/>
</dbReference>
<dbReference type="InParanoid" id="A0A1X2H852"/>